<evidence type="ECO:0000313" key="3">
    <source>
        <dbReference type="EMBL" id="SFN50140.1"/>
    </source>
</evidence>
<keyword evidence="1" id="KW-0812">Transmembrane</keyword>
<sequence>MGRRTPGDGPTDRPRGLRAVVRRWPVLAFCLLLAAASWPVQLVIGRSVLLAPVGPSVCAFVVVALAEGRSGVRELWGRVLRWRVPLRYHVFALTGLGAGTLAVAYAATAVAFPDQQLAAPSTAVLVSAPINLVAIFVLAGLGEEFGWRGFLQVRLQARHPGPGGPARAALLVGVLFAVWHAPLIVVEQGGVTTTLLWFTAGTVGISLVYAWLFARSGGSVLLVAMMHAGQNTWTGLLYQDVFSFAPAFFDAVVQVTAVGAGVLTLVLTRGRLGLGAPGLRVR</sequence>
<dbReference type="STRING" id="260086.SAMN05216207_101595"/>
<dbReference type="GO" id="GO:0006508">
    <property type="term" value="P:proteolysis"/>
    <property type="evidence" value="ECO:0007669"/>
    <property type="project" value="UniProtKB-KW"/>
</dbReference>
<feature type="transmembrane region" description="Helical" evidence="1">
    <location>
        <begin position="124"/>
        <end position="147"/>
    </location>
</feature>
<evidence type="ECO:0000259" key="2">
    <source>
        <dbReference type="Pfam" id="PF02517"/>
    </source>
</evidence>
<protein>
    <submittedName>
        <fullName evidence="3">Membrane protease YdiL, CAAX protease family</fullName>
    </submittedName>
</protein>
<feature type="domain" description="CAAX prenyl protease 2/Lysostaphin resistance protein A-like" evidence="2">
    <location>
        <begin position="129"/>
        <end position="232"/>
    </location>
</feature>
<feature type="transmembrane region" description="Helical" evidence="1">
    <location>
        <begin position="244"/>
        <end position="267"/>
    </location>
</feature>
<proteinExistence type="predicted"/>
<dbReference type="GO" id="GO:0004175">
    <property type="term" value="F:endopeptidase activity"/>
    <property type="evidence" value="ECO:0007669"/>
    <property type="project" value="UniProtKB-ARBA"/>
</dbReference>
<dbReference type="Pfam" id="PF02517">
    <property type="entry name" value="Rce1-like"/>
    <property type="match status" value="1"/>
</dbReference>
<organism evidence="3 4">
    <name type="scientific">Pseudonocardia ammonioxydans</name>
    <dbReference type="NCBI Taxonomy" id="260086"/>
    <lineage>
        <taxon>Bacteria</taxon>
        <taxon>Bacillati</taxon>
        <taxon>Actinomycetota</taxon>
        <taxon>Actinomycetes</taxon>
        <taxon>Pseudonocardiales</taxon>
        <taxon>Pseudonocardiaceae</taxon>
        <taxon>Pseudonocardia</taxon>
    </lineage>
</organism>
<reference evidence="3 4" key="1">
    <citation type="submission" date="2016-10" db="EMBL/GenBank/DDBJ databases">
        <authorList>
            <person name="de Groot N.N."/>
        </authorList>
    </citation>
    <scope>NUCLEOTIDE SEQUENCE [LARGE SCALE GENOMIC DNA]</scope>
    <source>
        <strain evidence="3 4">CGMCC 4.1877</strain>
    </source>
</reference>
<dbReference type="PANTHER" id="PTHR35797:SF1">
    <property type="entry name" value="PROTEASE"/>
    <property type="match status" value="1"/>
</dbReference>
<keyword evidence="3" id="KW-0378">Hydrolase</keyword>
<dbReference type="Proteomes" id="UP000199614">
    <property type="component" value="Unassembled WGS sequence"/>
</dbReference>
<dbReference type="GO" id="GO:0080120">
    <property type="term" value="P:CAAX-box protein maturation"/>
    <property type="evidence" value="ECO:0007669"/>
    <property type="project" value="UniProtKB-ARBA"/>
</dbReference>
<keyword evidence="1" id="KW-0472">Membrane</keyword>
<dbReference type="PANTHER" id="PTHR35797">
    <property type="entry name" value="PROTEASE-RELATED"/>
    <property type="match status" value="1"/>
</dbReference>
<keyword evidence="1" id="KW-1133">Transmembrane helix</keyword>
<keyword evidence="4" id="KW-1185">Reference proteome</keyword>
<keyword evidence="3" id="KW-0645">Protease</keyword>
<feature type="transmembrane region" description="Helical" evidence="1">
    <location>
        <begin position="86"/>
        <end position="112"/>
    </location>
</feature>
<evidence type="ECO:0000256" key="1">
    <source>
        <dbReference type="SAM" id="Phobius"/>
    </source>
</evidence>
<feature type="transmembrane region" description="Helical" evidence="1">
    <location>
        <begin position="220"/>
        <end position="238"/>
    </location>
</feature>
<gene>
    <name evidence="3" type="ORF">SAMN05216207_101595</name>
</gene>
<evidence type="ECO:0000313" key="4">
    <source>
        <dbReference type="Proteomes" id="UP000199614"/>
    </source>
</evidence>
<dbReference type="InterPro" id="IPR003675">
    <property type="entry name" value="Rce1/LyrA-like_dom"/>
</dbReference>
<feature type="transmembrane region" description="Helical" evidence="1">
    <location>
        <begin position="168"/>
        <end position="185"/>
    </location>
</feature>
<dbReference type="InterPro" id="IPR042150">
    <property type="entry name" value="MmRce1-like"/>
</dbReference>
<dbReference type="RefSeq" id="WP_093343850.1">
    <property type="nucleotide sequence ID" value="NZ_FOUY01000015.1"/>
</dbReference>
<dbReference type="EMBL" id="FOUY01000015">
    <property type="protein sequence ID" value="SFN50140.1"/>
    <property type="molecule type" value="Genomic_DNA"/>
</dbReference>
<accession>A0A1I4ZJL8</accession>
<name>A0A1I4ZJL8_PSUAM</name>
<dbReference type="OrthoDB" id="9777755at2"/>
<feature type="transmembrane region" description="Helical" evidence="1">
    <location>
        <begin position="20"/>
        <end position="38"/>
    </location>
</feature>
<dbReference type="AlphaFoldDB" id="A0A1I4ZJL8"/>
<feature type="transmembrane region" description="Helical" evidence="1">
    <location>
        <begin position="44"/>
        <end position="66"/>
    </location>
</feature>
<feature type="transmembrane region" description="Helical" evidence="1">
    <location>
        <begin position="191"/>
        <end position="213"/>
    </location>
</feature>